<dbReference type="PRINTS" id="PR00727">
    <property type="entry name" value="LEADERPTASE"/>
</dbReference>
<dbReference type="OrthoDB" id="9815782at2"/>
<dbReference type="Proteomes" id="UP000268094">
    <property type="component" value="Unassembled WGS sequence"/>
</dbReference>
<sequence length="415" mass="45972">MSTASPSAKLGAAMAARRTPEQLKARRQLLWRELLTSLWAPLCGVGLAFVPYVTLIEMAPDTASWAQPLIKGFGLLMVIAFVGLLVWRTASKKESLLRTLRHEARELIAEDERILERMKDKVSPAVAEKITEQALRVDNAAVAGDAEVLRAELKALELMTQEHLGAYRKQSAWDFVGGFAKALLIALVIRTVLVEPYRIPSGSMLPTLQIGDQVFVNKFIYGVRIPLMNVVPFRIVRAPMRGDVIVFNNPVNESTDFIKRVIGIPGDVVEILDGVIHINGQPQPRTLVSADYIVHNQDDTTGNWFDQEEVLYREDIGGVVHSALQHPLRLPGREREGPYTVPANSVFVMGDNRDNSADSRYGLGAPGHHDVEYVPYGHIKGKAMVVWLSLGWGGLLGNLFGGTGLRVERFFEPVR</sequence>
<feature type="transmembrane region" description="Helical" evidence="8">
    <location>
        <begin position="172"/>
        <end position="193"/>
    </location>
</feature>
<comment type="similarity">
    <text evidence="2 9">Belongs to the peptidase S26 family.</text>
</comment>
<evidence type="ECO:0000256" key="9">
    <source>
        <dbReference type="RuleBase" id="RU362042"/>
    </source>
</evidence>
<keyword evidence="8" id="KW-0812">Transmembrane</keyword>
<feature type="active site" evidence="7">
    <location>
        <position position="259"/>
    </location>
</feature>
<evidence type="ECO:0000256" key="8">
    <source>
        <dbReference type="RuleBase" id="RU003993"/>
    </source>
</evidence>
<evidence type="ECO:0000256" key="2">
    <source>
        <dbReference type="ARBA" id="ARBA00009370"/>
    </source>
</evidence>
<dbReference type="GO" id="GO:0009003">
    <property type="term" value="F:signal peptidase activity"/>
    <property type="evidence" value="ECO:0007669"/>
    <property type="project" value="UniProtKB-EC"/>
</dbReference>
<gene>
    <name evidence="12" type="primary">lepB</name>
    <name evidence="12" type="ORF">D7V88_06690</name>
</gene>
<evidence type="ECO:0000256" key="3">
    <source>
        <dbReference type="ARBA" id="ARBA00013208"/>
    </source>
</evidence>
<dbReference type="Pfam" id="PF10502">
    <property type="entry name" value="Peptidase_S26"/>
    <property type="match status" value="1"/>
</dbReference>
<dbReference type="InterPro" id="IPR019758">
    <property type="entry name" value="Pept_S26A_signal_pept_1_CS"/>
</dbReference>
<dbReference type="InterPro" id="IPR019756">
    <property type="entry name" value="Pept_S26A_signal_pept_1_Ser-AS"/>
</dbReference>
<dbReference type="GO" id="GO:0016020">
    <property type="term" value="C:membrane"/>
    <property type="evidence" value="ECO:0007669"/>
    <property type="project" value="UniProtKB-SubCell"/>
</dbReference>
<keyword evidence="5 8" id="KW-0645">Protease</keyword>
<keyword evidence="8" id="KW-0472">Membrane</keyword>
<dbReference type="AlphaFoldDB" id="A0A3A8JJ23"/>
<proteinExistence type="inferred from homology"/>
<dbReference type="EMBL" id="RAVZ01000028">
    <property type="protein sequence ID" value="RKG92304.1"/>
    <property type="molecule type" value="Genomic_DNA"/>
</dbReference>
<feature type="coiled-coil region" evidence="10">
    <location>
        <begin position="90"/>
        <end position="121"/>
    </location>
</feature>
<dbReference type="GO" id="GO:0004252">
    <property type="term" value="F:serine-type endopeptidase activity"/>
    <property type="evidence" value="ECO:0007669"/>
    <property type="project" value="InterPro"/>
</dbReference>
<dbReference type="SUPFAM" id="SSF51306">
    <property type="entry name" value="LexA/Signal peptidase"/>
    <property type="match status" value="1"/>
</dbReference>
<keyword evidence="10" id="KW-0175">Coiled coil</keyword>
<dbReference type="NCBIfam" id="TIGR02227">
    <property type="entry name" value="sigpep_I_bact"/>
    <property type="match status" value="1"/>
</dbReference>
<dbReference type="PANTHER" id="PTHR43390:SF1">
    <property type="entry name" value="CHLOROPLAST PROCESSING PEPTIDASE"/>
    <property type="match status" value="1"/>
</dbReference>
<evidence type="ECO:0000256" key="7">
    <source>
        <dbReference type="PIRSR" id="PIRSR600223-1"/>
    </source>
</evidence>
<keyword evidence="13" id="KW-1185">Reference proteome</keyword>
<accession>A0A3A8JJ23</accession>
<dbReference type="PROSITE" id="PS00761">
    <property type="entry name" value="SPASE_I_3"/>
    <property type="match status" value="1"/>
</dbReference>
<dbReference type="GO" id="GO:0006465">
    <property type="term" value="P:signal peptide processing"/>
    <property type="evidence" value="ECO:0007669"/>
    <property type="project" value="InterPro"/>
</dbReference>
<protein>
    <recommendedName>
        <fullName evidence="4 8">Signal peptidase I</fullName>
        <ecNumber evidence="3 8">3.4.21.89</ecNumber>
    </recommendedName>
</protein>
<evidence type="ECO:0000256" key="1">
    <source>
        <dbReference type="ARBA" id="ARBA00000677"/>
    </source>
</evidence>
<feature type="domain" description="Peptidase S26" evidence="11">
    <location>
        <begin position="179"/>
        <end position="387"/>
    </location>
</feature>
<dbReference type="InterPro" id="IPR036286">
    <property type="entry name" value="LexA/Signal_pep-like_sf"/>
</dbReference>
<dbReference type="EC" id="3.4.21.89" evidence="3 8"/>
<dbReference type="PANTHER" id="PTHR43390">
    <property type="entry name" value="SIGNAL PEPTIDASE I"/>
    <property type="match status" value="1"/>
</dbReference>
<dbReference type="InterPro" id="IPR019533">
    <property type="entry name" value="Peptidase_S26"/>
</dbReference>
<dbReference type="PROSITE" id="PS00501">
    <property type="entry name" value="SPASE_I_1"/>
    <property type="match status" value="1"/>
</dbReference>
<dbReference type="Gene3D" id="2.10.109.10">
    <property type="entry name" value="Umud Fragment, subunit A"/>
    <property type="match status" value="1"/>
</dbReference>
<evidence type="ECO:0000313" key="13">
    <source>
        <dbReference type="Proteomes" id="UP000268094"/>
    </source>
</evidence>
<feature type="transmembrane region" description="Helical" evidence="8">
    <location>
        <begin position="34"/>
        <end position="53"/>
    </location>
</feature>
<comment type="subcellular location">
    <subcellularLocation>
        <location evidence="9">Membrane</location>
        <topology evidence="9">Single-pass type II membrane protein</topology>
    </subcellularLocation>
</comment>
<evidence type="ECO:0000313" key="12">
    <source>
        <dbReference type="EMBL" id="RKG92304.1"/>
    </source>
</evidence>
<keyword evidence="8" id="KW-1133">Transmembrane helix</keyword>
<dbReference type="CDD" id="cd06530">
    <property type="entry name" value="S26_SPase_I"/>
    <property type="match status" value="1"/>
</dbReference>
<comment type="catalytic activity">
    <reaction evidence="1 8">
        <text>Cleavage of hydrophobic, N-terminal signal or leader sequences from secreted and periplasmic proteins.</text>
        <dbReference type="EC" id="3.4.21.89"/>
    </reaction>
</comment>
<comment type="caution">
    <text evidence="12">The sequence shown here is derived from an EMBL/GenBank/DDBJ whole genome shotgun (WGS) entry which is preliminary data.</text>
</comment>
<feature type="active site" evidence="7">
    <location>
        <position position="203"/>
    </location>
</feature>
<dbReference type="RefSeq" id="WP_120539763.1">
    <property type="nucleotide sequence ID" value="NZ_RAVZ01000028.1"/>
</dbReference>
<evidence type="ECO:0000256" key="5">
    <source>
        <dbReference type="ARBA" id="ARBA00022670"/>
    </source>
</evidence>
<comment type="caution">
    <text evidence="9">Lacks conserved residue(s) required for the propagation of feature annotation.</text>
</comment>
<evidence type="ECO:0000256" key="4">
    <source>
        <dbReference type="ARBA" id="ARBA00019232"/>
    </source>
</evidence>
<organism evidence="12 13">
    <name type="scientific">Corallococcus terminator</name>
    <dbReference type="NCBI Taxonomy" id="2316733"/>
    <lineage>
        <taxon>Bacteria</taxon>
        <taxon>Pseudomonadati</taxon>
        <taxon>Myxococcota</taxon>
        <taxon>Myxococcia</taxon>
        <taxon>Myxococcales</taxon>
        <taxon>Cystobacterineae</taxon>
        <taxon>Myxococcaceae</taxon>
        <taxon>Corallococcus</taxon>
    </lineage>
</organism>
<evidence type="ECO:0000259" key="11">
    <source>
        <dbReference type="Pfam" id="PF10502"/>
    </source>
</evidence>
<evidence type="ECO:0000256" key="6">
    <source>
        <dbReference type="ARBA" id="ARBA00022801"/>
    </source>
</evidence>
<feature type="transmembrane region" description="Helical" evidence="8">
    <location>
        <begin position="65"/>
        <end position="87"/>
    </location>
</feature>
<keyword evidence="6 8" id="KW-0378">Hydrolase</keyword>
<dbReference type="InterPro" id="IPR000223">
    <property type="entry name" value="Pept_S26A_signal_pept_1"/>
</dbReference>
<name>A0A3A8JJ23_9BACT</name>
<dbReference type="InterPro" id="IPR019757">
    <property type="entry name" value="Pept_S26A_signal_pept_1_Lys-AS"/>
</dbReference>
<reference evidence="13" key="1">
    <citation type="submission" date="2018-09" db="EMBL/GenBank/DDBJ databases">
        <authorList>
            <person name="Livingstone P.G."/>
            <person name="Whitworth D.E."/>
        </authorList>
    </citation>
    <scope>NUCLEOTIDE SEQUENCE [LARGE SCALE GENOMIC DNA]</scope>
    <source>
        <strain evidence="13">CA054A</strain>
    </source>
</reference>
<evidence type="ECO:0000256" key="10">
    <source>
        <dbReference type="SAM" id="Coils"/>
    </source>
</evidence>
<dbReference type="PROSITE" id="PS00760">
    <property type="entry name" value="SPASE_I_2"/>
    <property type="match status" value="1"/>
</dbReference>